<evidence type="ECO:0000256" key="1">
    <source>
        <dbReference type="ARBA" id="ARBA00022553"/>
    </source>
</evidence>
<evidence type="ECO:0000256" key="6">
    <source>
        <dbReference type="PROSITE-ProRule" id="PRU00267"/>
    </source>
</evidence>
<evidence type="ECO:0000256" key="2">
    <source>
        <dbReference type="ARBA" id="ARBA00023015"/>
    </source>
</evidence>
<keyword evidence="4" id="KW-0804">Transcription</keyword>
<evidence type="ECO:0000259" key="8">
    <source>
        <dbReference type="PROSITE" id="PS50118"/>
    </source>
</evidence>
<keyword evidence="2" id="KW-0805">Transcription regulation</keyword>
<comment type="caution">
    <text evidence="9">The sequence shown here is derived from an EMBL/GenBank/DDBJ whole genome shotgun (WGS) entry which is preliminary data.</text>
</comment>
<feature type="non-terminal residue" evidence="9">
    <location>
        <position position="1"/>
    </location>
</feature>
<dbReference type="OrthoDB" id="2377365at2759"/>
<keyword evidence="1" id="KW-0597">Phosphoprotein</keyword>
<dbReference type="SMART" id="SM00398">
    <property type="entry name" value="HMG"/>
    <property type="match status" value="1"/>
</dbReference>
<evidence type="ECO:0000256" key="3">
    <source>
        <dbReference type="ARBA" id="ARBA00023125"/>
    </source>
</evidence>
<dbReference type="GO" id="GO:0005634">
    <property type="term" value="C:nucleus"/>
    <property type="evidence" value="ECO:0007669"/>
    <property type="project" value="UniProtKB-UniRule"/>
</dbReference>
<dbReference type="GO" id="GO:0000977">
    <property type="term" value="F:RNA polymerase II transcription regulatory region sequence-specific DNA binding"/>
    <property type="evidence" value="ECO:0007669"/>
    <property type="project" value="TreeGrafter"/>
</dbReference>
<dbReference type="Gene3D" id="1.10.30.10">
    <property type="entry name" value="High mobility group box domain"/>
    <property type="match status" value="1"/>
</dbReference>
<evidence type="ECO:0000256" key="5">
    <source>
        <dbReference type="ARBA" id="ARBA00023242"/>
    </source>
</evidence>
<dbReference type="CDD" id="cd21989">
    <property type="entry name" value="HMG-box_HBP2"/>
    <property type="match status" value="1"/>
</dbReference>
<dbReference type="AlphaFoldDB" id="A0A8K0K9W9"/>
<dbReference type="SUPFAM" id="SSF47095">
    <property type="entry name" value="HMG-box"/>
    <property type="match status" value="1"/>
</dbReference>
<dbReference type="Pfam" id="PF00505">
    <property type="entry name" value="HMG_box"/>
    <property type="match status" value="1"/>
</dbReference>
<feature type="DNA-binding region" description="HMG box" evidence="6">
    <location>
        <begin position="59"/>
        <end position="127"/>
    </location>
</feature>
<keyword evidence="10" id="KW-1185">Reference proteome</keyword>
<accession>A0A8K0K9W9</accession>
<evidence type="ECO:0000256" key="4">
    <source>
        <dbReference type="ARBA" id="ARBA00023163"/>
    </source>
</evidence>
<dbReference type="InterPro" id="IPR052412">
    <property type="entry name" value="CC-Dev_Transcription_Reg"/>
</dbReference>
<reference evidence="9" key="1">
    <citation type="submission" date="2013-04" db="EMBL/GenBank/DDBJ databases">
        <authorList>
            <person name="Qu J."/>
            <person name="Murali S.C."/>
            <person name="Bandaranaike D."/>
            <person name="Bellair M."/>
            <person name="Blankenburg K."/>
            <person name="Chao H."/>
            <person name="Dinh H."/>
            <person name="Doddapaneni H."/>
            <person name="Downs B."/>
            <person name="Dugan-Rocha S."/>
            <person name="Elkadiri S."/>
            <person name="Gnanaolivu R.D."/>
            <person name="Hernandez B."/>
            <person name="Javaid M."/>
            <person name="Jayaseelan J.C."/>
            <person name="Lee S."/>
            <person name="Li M."/>
            <person name="Ming W."/>
            <person name="Munidasa M."/>
            <person name="Muniz J."/>
            <person name="Nguyen L."/>
            <person name="Ongeri F."/>
            <person name="Osuji N."/>
            <person name="Pu L.-L."/>
            <person name="Puazo M."/>
            <person name="Qu C."/>
            <person name="Quiroz J."/>
            <person name="Raj R."/>
            <person name="Weissenberger G."/>
            <person name="Xin Y."/>
            <person name="Zou X."/>
            <person name="Han Y."/>
            <person name="Richards S."/>
            <person name="Worley K."/>
            <person name="Muzny D."/>
            <person name="Gibbs R."/>
        </authorList>
    </citation>
    <scope>NUCLEOTIDE SEQUENCE</scope>
    <source>
        <strain evidence="9">Sampled in the wild</strain>
    </source>
</reference>
<dbReference type="GO" id="GO:0000981">
    <property type="term" value="F:DNA-binding transcription factor activity, RNA polymerase II-specific"/>
    <property type="evidence" value="ECO:0007669"/>
    <property type="project" value="TreeGrafter"/>
</dbReference>
<dbReference type="InterPro" id="IPR036910">
    <property type="entry name" value="HMG_box_dom_sf"/>
</dbReference>
<dbReference type="InterPro" id="IPR049523">
    <property type="entry name" value="BBX_HMG-box"/>
</dbReference>
<dbReference type="Proteomes" id="UP000792457">
    <property type="component" value="Unassembled WGS sequence"/>
</dbReference>
<dbReference type="InterPro" id="IPR009071">
    <property type="entry name" value="HMG_box_dom"/>
</dbReference>
<feature type="compositionally biased region" description="Basic and acidic residues" evidence="7">
    <location>
        <begin position="1"/>
        <end position="10"/>
    </location>
</feature>
<keyword evidence="3 6" id="KW-0238">DNA-binding</keyword>
<keyword evidence="5 6" id="KW-0539">Nucleus</keyword>
<feature type="region of interest" description="Disordered" evidence="7">
    <location>
        <begin position="1"/>
        <end position="58"/>
    </location>
</feature>
<dbReference type="EMBL" id="KZ308474">
    <property type="protein sequence ID" value="KAG8230264.1"/>
    <property type="molecule type" value="Genomic_DNA"/>
</dbReference>
<organism evidence="9 10">
    <name type="scientific">Ladona fulva</name>
    <name type="common">Scarce chaser dragonfly</name>
    <name type="synonym">Libellula fulva</name>
    <dbReference type="NCBI Taxonomy" id="123851"/>
    <lineage>
        <taxon>Eukaryota</taxon>
        <taxon>Metazoa</taxon>
        <taxon>Ecdysozoa</taxon>
        <taxon>Arthropoda</taxon>
        <taxon>Hexapoda</taxon>
        <taxon>Insecta</taxon>
        <taxon>Pterygota</taxon>
        <taxon>Palaeoptera</taxon>
        <taxon>Odonata</taxon>
        <taxon>Epiprocta</taxon>
        <taxon>Anisoptera</taxon>
        <taxon>Libelluloidea</taxon>
        <taxon>Libellulidae</taxon>
        <taxon>Ladona</taxon>
    </lineage>
</organism>
<gene>
    <name evidence="9" type="ORF">J437_LFUL013966</name>
</gene>
<reference evidence="9" key="2">
    <citation type="submission" date="2017-10" db="EMBL/GenBank/DDBJ databases">
        <title>Ladona fulva Genome sequencing and assembly.</title>
        <authorList>
            <person name="Murali S."/>
            <person name="Richards S."/>
            <person name="Bandaranaike D."/>
            <person name="Bellair M."/>
            <person name="Blankenburg K."/>
            <person name="Chao H."/>
            <person name="Dinh H."/>
            <person name="Doddapaneni H."/>
            <person name="Dugan-Rocha S."/>
            <person name="Elkadiri S."/>
            <person name="Gnanaolivu R."/>
            <person name="Hernandez B."/>
            <person name="Skinner E."/>
            <person name="Javaid M."/>
            <person name="Lee S."/>
            <person name="Li M."/>
            <person name="Ming W."/>
            <person name="Munidasa M."/>
            <person name="Muniz J."/>
            <person name="Nguyen L."/>
            <person name="Hughes D."/>
            <person name="Osuji N."/>
            <person name="Pu L.-L."/>
            <person name="Puazo M."/>
            <person name="Qu C."/>
            <person name="Quiroz J."/>
            <person name="Raj R."/>
            <person name="Weissenberger G."/>
            <person name="Xin Y."/>
            <person name="Zou X."/>
            <person name="Han Y."/>
            <person name="Worley K."/>
            <person name="Muzny D."/>
            <person name="Gibbs R."/>
        </authorList>
    </citation>
    <scope>NUCLEOTIDE SEQUENCE</scope>
    <source>
        <strain evidence="9">Sampled in the wild</strain>
    </source>
</reference>
<feature type="domain" description="HMG box" evidence="8">
    <location>
        <begin position="59"/>
        <end position="127"/>
    </location>
</feature>
<dbReference type="PROSITE" id="PS50118">
    <property type="entry name" value="HMG_BOX_2"/>
    <property type="match status" value="1"/>
</dbReference>
<proteinExistence type="predicted"/>
<protein>
    <recommendedName>
        <fullName evidence="8">HMG box domain-containing protein</fullName>
    </recommendedName>
</protein>
<evidence type="ECO:0000313" key="9">
    <source>
        <dbReference type="EMBL" id="KAG8230264.1"/>
    </source>
</evidence>
<dbReference type="PANTHER" id="PTHR13059:SF10">
    <property type="entry name" value="HMG BOX TRANSCRIPTION FACTOR BBX"/>
    <property type="match status" value="1"/>
</dbReference>
<feature type="compositionally biased region" description="Acidic residues" evidence="7">
    <location>
        <begin position="30"/>
        <end position="44"/>
    </location>
</feature>
<evidence type="ECO:0000313" key="10">
    <source>
        <dbReference type="Proteomes" id="UP000792457"/>
    </source>
</evidence>
<evidence type="ECO:0000256" key="7">
    <source>
        <dbReference type="SAM" id="MobiDB-lite"/>
    </source>
</evidence>
<sequence length="227" mass="25415">MQNLRQKFEDFPSTSTAALEEGCGIKKEEVEEGEAGEEEEEEAGEGSSGERGSEPAHHARRPMNAFLIFCKRHRGVVRERYPHLENRQITKILGEWWANLEQTEKASYTDLAKQYKEAFLRANPDFKWYKLPAPPLRTLMTRPSNQKPLKLDCQLSCGPITPGKLADETQMGGLSSLISSPPTTPTSPHIPKPPKKRYLEAALANQACAGEMLDVDSTSSPQQKYTE</sequence>
<name>A0A8K0K9W9_LADFU</name>
<dbReference type="PANTHER" id="PTHR13059">
    <property type="entry name" value="HMG-BOX TRANSCRIPTION FACTOR BBX"/>
    <property type="match status" value="1"/>
</dbReference>